<name>A0A3B1CLJ6_9ZZZZ</name>
<gene>
    <name evidence="5" type="ORF">MNBD_NITROSPINAE01-1889</name>
</gene>
<accession>A0A3B1CLJ6</accession>
<evidence type="ECO:0000313" key="5">
    <source>
        <dbReference type="EMBL" id="VAX23510.1"/>
    </source>
</evidence>
<dbReference type="EC" id="1.7.2.1" evidence="5"/>
<dbReference type="GO" id="GO:0046872">
    <property type="term" value="F:metal ion binding"/>
    <property type="evidence" value="ECO:0007669"/>
    <property type="project" value="UniProtKB-KW"/>
</dbReference>
<dbReference type="InterPro" id="IPR009056">
    <property type="entry name" value="Cyt_c-like_dom"/>
</dbReference>
<reference evidence="5" key="1">
    <citation type="submission" date="2018-06" db="EMBL/GenBank/DDBJ databases">
        <authorList>
            <person name="Zhirakovskaya E."/>
        </authorList>
    </citation>
    <scope>NUCLEOTIDE SEQUENCE</scope>
</reference>
<dbReference type="GO" id="GO:0020037">
    <property type="term" value="F:heme binding"/>
    <property type="evidence" value="ECO:0007669"/>
    <property type="project" value="InterPro"/>
</dbReference>
<evidence type="ECO:0000256" key="3">
    <source>
        <dbReference type="ARBA" id="ARBA00023004"/>
    </source>
</evidence>
<dbReference type="Gene3D" id="1.10.760.10">
    <property type="entry name" value="Cytochrome c-like domain"/>
    <property type="match status" value="1"/>
</dbReference>
<keyword evidence="5" id="KW-0560">Oxidoreductase</keyword>
<dbReference type="Pfam" id="PF02239">
    <property type="entry name" value="Cytochrom_D1"/>
    <property type="match status" value="1"/>
</dbReference>
<dbReference type="Pfam" id="PF13442">
    <property type="entry name" value="Cytochrome_CBB3"/>
    <property type="match status" value="1"/>
</dbReference>
<dbReference type="EMBL" id="UOGC01000151">
    <property type="protein sequence ID" value="VAX23510.1"/>
    <property type="molecule type" value="Genomic_DNA"/>
</dbReference>
<evidence type="ECO:0000256" key="1">
    <source>
        <dbReference type="ARBA" id="ARBA00022617"/>
    </source>
</evidence>
<keyword evidence="1" id="KW-0349">Heme</keyword>
<dbReference type="SUPFAM" id="SSF51004">
    <property type="entry name" value="C-terminal (heme d1) domain of cytochrome cd1-nitrite reductase"/>
    <property type="match status" value="1"/>
</dbReference>
<evidence type="ECO:0000256" key="2">
    <source>
        <dbReference type="ARBA" id="ARBA00022723"/>
    </source>
</evidence>
<dbReference type="SUPFAM" id="SSF46626">
    <property type="entry name" value="Cytochrome c"/>
    <property type="match status" value="1"/>
</dbReference>
<evidence type="ECO:0000259" key="4">
    <source>
        <dbReference type="PROSITE" id="PS51007"/>
    </source>
</evidence>
<dbReference type="CDD" id="cd20779">
    <property type="entry name" value="8prop_hemeD1_NirS"/>
    <property type="match status" value="1"/>
</dbReference>
<dbReference type="PROSITE" id="PS51007">
    <property type="entry name" value="CYTC"/>
    <property type="match status" value="1"/>
</dbReference>
<proteinExistence type="predicted"/>
<dbReference type="InterPro" id="IPR011048">
    <property type="entry name" value="Haem_d1_sf"/>
</dbReference>
<dbReference type="InterPro" id="IPR003143">
    <property type="entry name" value="Cyt_cd1_C_sf"/>
</dbReference>
<dbReference type="AlphaFoldDB" id="A0A3B1CLJ6"/>
<dbReference type="GO" id="GO:0009055">
    <property type="term" value="F:electron transfer activity"/>
    <property type="evidence" value="ECO:0007669"/>
    <property type="project" value="InterPro"/>
</dbReference>
<protein>
    <submittedName>
        <fullName evidence="5">Nitrite reductase</fullName>
        <ecNumber evidence="5">1.7.2.1</ecNumber>
    </submittedName>
</protein>
<organism evidence="5">
    <name type="scientific">hydrothermal vent metagenome</name>
    <dbReference type="NCBI Taxonomy" id="652676"/>
    <lineage>
        <taxon>unclassified sequences</taxon>
        <taxon>metagenomes</taxon>
        <taxon>ecological metagenomes</taxon>
    </lineage>
</organism>
<dbReference type="GO" id="GO:0050421">
    <property type="term" value="F:nitrite reductase (NO-forming) activity"/>
    <property type="evidence" value="ECO:0007669"/>
    <property type="project" value="UniProtKB-EC"/>
</dbReference>
<keyword evidence="3" id="KW-0408">Iron</keyword>
<dbReference type="Gene3D" id="2.140.10.20">
    <property type="entry name" value="C-terminal (heme d1) domain of cytochrome cd1-nitrite reductase"/>
    <property type="match status" value="1"/>
</dbReference>
<dbReference type="InterPro" id="IPR036909">
    <property type="entry name" value="Cyt_c-like_dom_sf"/>
</dbReference>
<keyword evidence="2" id="KW-0479">Metal-binding</keyword>
<sequence>MWNKYRVTATTFVLAMLLMVPQAFASAPKLSDAEMKDATKIYFQRCAGCHGTLRKGATGPNLEPKKTLDIGTDGLVDIISEGTPGGMPNFVTGGTLTKAQAGLMAKFIQNKPVAPPEMSLADIKESWKVIVPVSKRPTKPQHNRNWQNFFGVVERDAGRVAIIDGDTKEIITKVNSGYAVHILRTSASGRYFLSIGRDGKAGMIDTWMNPPAIVAEVKTCSEARSIDASKYKGYEDKYAIIGCYWPPHFVVVDGATLEPLKIVSTRGYTYDTFEYHPEPRVAAIVSSHYSPEWVLNIKETGYVWLVDYSNIDNLKISMIEGERFLHDGGWDATHRYFQSAANMRDTMVIIDTKERKRVAKIAVGTKPHPGRGANWVDPKFGPVSGTVHIGEGLLSVWGSDPKGHPKNAWKVVRSIELEPGAGSLFMKTHPKSKNLWLDFALNTDKKNSRSVCVMKIDKPEAGIKCFQVADHGRVVHMEYNKAGDEVWVSVWDNKGEIVIYDDKTLKEKARITKDLRTPTGKFNVYNTMHDIY</sequence>
<feature type="domain" description="Cytochrome c" evidence="4">
    <location>
        <begin position="33"/>
        <end position="112"/>
    </location>
</feature>